<organism evidence="1 2">
    <name type="scientific">Thalassiosira oceanica</name>
    <name type="common">Marine diatom</name>
    <dbReference type="NCBI Taxonomy" id="159749"/>
    <lineage>
        <taxon>Eukaryota</taxon>
        <taxon>Sar</taxon>
        <taxon>Stramenopiles</taxon>
        <taxon>Ochrophyta</taxon>
        <taxon>Bacillariophyta</taxon>
        <taxon>Coscinodiscophyceae</taxon>
        <taxon>Thalassiosirophycidae</taxon>
        <taxon>Thalassiosirales</taxon>
        <taxon>Thalassiosiraceae</taxon>
        <taxon>Thalassiosira</taxon>
    </lineage>
</organism>
<evidence type="ECO:0000313" key="1">
    <source>
        <dbReference type="EMBL" id="EJK65342.1"/>
    </source>
</evidence>
<gene>
    <name evidence="1" type="ORF">THAOC_13807</name>
</gene>
<name>K0T4N5_THAOC</name>
<proteinExistence type="predicted"/>
<dbReference type="OrthoDB" id="42897at2759"/>
<keyword evidence="2" id="KW-1185">Reference proteome</keyword>
<protein>
    <submittedName>
        <fullName evidence="1">Uncharacterized protein</fullName>
    </submittedName>
</protein>
<reference evidence="1 2" key="1">
    <citation type="journal article" date="2012" name="Genome Biol.">
        <title>Genome and low-iron response of an oceanic diatom adapted to chronic iron limitation.</title>
        <authorList>
            <person name="Lommer M."/>
            <person name="Specht M."/>
            <person name="Roy A.S."/>
            <person name="Kraemer L."/>
            <person name="Andreson R."/>
            <person name="Gutowska M.A."/>
            <person name="Wolf J."/>
            <person name="Bergner S.V."/>
            <person name="Schilhabel M.B."/>
            <person name="Klostermeier U.C."/>
            <person name="Beiko R.G."/>
            <person name="Rosenstiel P."/>
            <person name="Hippler M."/>
            <person name="Laroche J."/>
        </authorList>
    </citation>
    <scope>NUCLEOTIDE SEQUENCE [LARGE SCALE GENOMIC DNA]</scope>
    <source>
        <strain evidence="1 2">CCMP1005</strain>
    </source>
</reference>
<sequence length="69" mass="7203">MAGQAYNYAHKPGANLADVGEPLPVLKKDVAWKMGGWVASTAHQRRAQGADGGSAVSKIRLSVVKNNSA</sequence>
<accession>K0T4N5</accession>
<evidence type="ECO:0000313" key="2">
    <source>
        <dbReference type="Proteomes" id="UP000266841"/>
    </source>
</evidence>
<dbReference type="Proteomes" id="UP000266841">
    <property type="component" value="Unassembled WGS sequence"/>
</dbReference>
<comment type="caution">
    <text evidence="1">The sequence shown here is derived from an EMBL/GenBank/DDBJ whole genome shotgun (WGS) entry which is preliminary data.</text>
</comment>
<dbReference type="AlphaFoldDB" id="K0T4N5"/>
<dbReference type="EMBL" id="AGNL01015970">
    <property type="protein sequence ID" value="EJK65342.1"/>
    <property type="molecule type" value="Genomic_DNA"/>
</dbReference>